<feature type="binding site" evidence="12">
    <location>
        <begin position="10"/>
        <end position="17"/>
    </location>
    <ligand>
        <name>ATP</name>
        <dbReference type="ChEBI" id="CHEBI:30616"/>
    </ligand>
</feature>
<comment type="catalytic activity">
    <reaction evidence="1 12">
        <text>alpha-D-ribose 1,5-bisphosphate + ATP = 5-phospho-alpha-D-ribose 1-diphosphate + ADP</text>
        <dbReference type="Rhea" id="RHEA:20109"/>
        <dbReference type="ChEBI" id="CHEBI:30616"/>
        <dbReference type="ChEBI" id="CHEBI:58017"/>
        <dbReference type="ChEBI" id="CHEBI:68688"/>
        <dbReference type="ChEBI" id="CHEBI:456216"/>
        <dbReference type="EC" id="2.7.4.23"/>
    </reaction>
</comment>
<dbReference type="GO" id="GO:0006015">
    <property type="term" value="P:5-phosphoribose 1-diphosphate biosynthetic process"/>
    <property type="evidence" value="ECO:0007669"/>
    <property type="project" value="UniProtKB-UniRule"/>
</dbReference>
<keyword evidence="8 12" id="KW-0547">Nucleotide-binding</keyword>
<dbReference type="PANTHER" id="PTHR10515:SF0">
    <property type="entry name" value="THYMIDINE PHOSPHORYLASE"/>
    <property type="match status" value="1"/>
</dbReference>
<evidence type="ECO:0000256" key="5">
    <source>
        <dbReference type="ARBA" id="ARBA00008689"/>
    </source>
</evidence>
<reference evidence="14 15" key="1">
    <citation type="journal article" date="2011" name="BMC Genomics">
        <title>Comparative genome analysis and genome-guided physiological analysis of Roseobacter litoralis.</title>
        <authorList>
            <person name="Kalhoefer D."/>
            <person name="Thole S."/>
            <person name="Voget S."/>
            <person name="Lehmann R."/>
            <person name="Liesegang H."/>
            <person name="Wollher A."/>
            <person name="Daniel R."/>
            <person name="Simon M."/>
            <person name="Brinkhoff T."/>
        </authorList>
    </citation>
    <scope>NUCLEOTIDE SEQUENCE [LARGE SCALE GENOMIC DNA]</scope>
    <source>
        <strain evidence="15">ATCC 49566 / DSM 6996 / JCM 21268 / NBRC 15278 / OCh 149</strain>
    </source>
</reference>
<dbReference type="Gene3D" id="3.40.1030.10">
    <property type="entry name" value="Nucleoside phosphorylase/phosphoribosyltransferase catalytic domain"/>
    <property type="match status" value="1"/>
</dbReference>
<dbReference type="InterPro" id="IPR028579">
    <property type="entry name" value="Thym_Pase_Put"/>
</dbReference>
<comment type="similarity">
    <text evidence="12">Belongs to the ribose 1,5-bisphosphokinase family.</text>
</comment>
<dbReference type="OrthoDB" id="341217at2"/>
<dbReference type="Pfam" id="PF07831">
    <property type="entry name" value="PYNP_C"/>
    <property type="match status" value="1"/>
</dbReference>
<dbReference type="KEGG" id="rli:RLO149_c031700"/>
<evidence type="ECO:0000256" key="2">
    <source>
        <dbReference type="ARBA" id="ARBA00002554"/>
    </source>
</evidence>
<dbReference type="InterPro" id="IPR013102">
    <property type="entry name" value="PYNP_C"/>
</dbReference>
<dbReference type="GO" id="GO:0005829">
    <property type="term" value="C:cytosol"/>
    <property type="evidence" value="ECO:0007669"/>
    <property type="project" value="TreeGrafter"/>
</dbReference>
<dbReference type="EC" id="2.7.4.23" evidence="12"/>
<dbReference type="InterPro" id="IPR036566">
    <property type="entry name" value="PYNP-like_C_sf"/>
</dbReference>
<dbReference type="HOGENOM" id="CLU_025040_6_0_5"/>
<dbReference type="GO" id="GO:0009032">
    <property type="term" value="F:thymidine phosphorylase activity"/>
    <property type="evidence" value="ECO:0007669"/>
    <property type="project" value="UniProtKB-UniRule"/>
</dbReference>
<evidence type="ECO:0000259" key="13">
    <source>
        <dbReference type="PROSITE" id="PS50052"/>
    </source>
</evidence>
<dbReference type="SMART" id="SM00072">
    <property type="entry name" value="GuKc"/>
    <property type="match status" value="1"/>
</dbReference>
<keyword evidence="7 11" id="KW-0808">Transferase</keyword>
<dbReference type="PROSITE" id="PS50052">
    <property type="entry name" value="GUANYLATE_KINASE_2"/>
    <property type="match status" value="1"/>
</dbReference>
<protein>
    <recommendedName>
        <fullName evidence="11 12">Multifunctional fusion protein</fullName>
    </recommendedName>
    <domain>
        <recommendedName>
            <fullName evidence="11">Putative thymidine phosphorylase</fullName>
            <ecNumber evidence="11">2.4.2.4</ecNumber>
        </recommendedName>
        <alternativeName>
            <fullName evidence="11">TdRPase</fullName>
        </alternativeName>
    </domain>
    <domain>
        <recommendedName>
            <fullName evidence="12">Ribose 1,5-bisphosphate phosphokinase PhnN</fullName>
            <ecNumber evidence="12">2.7.4.23</ecNumber>
        </recommendedName>
        <alternativeName>
            <fullName evidence="12">Ribose 1,5-bisphosphokinase</fullName>
        </alternativeName>
    </domain>
</protein>
<keyword evidence="9 12" id="KW-0067">ATP-binding</keyword>
<dbReference type="GO" id="GO:0019634">
    <property type="term" value="P:organic phosphonate metabolic process"/>
    <property type="evidence" value="ECO:0007669"/>
    <property type="project" value="UniProtKB-UniRule"/>
</dbReference>
<dbReference type="NCBIfam" id="TIGR02645">
    <property type="entry name" value="ARCH_P_rylase"/>
    <property type="match status" value="1"/>
</dbReference>
<evidence type="ECO:0000256" key="11">
    <source>
        <dbReference type="HAMAP-Rule" id="MF_00703"/>
    </source>
</evidence>
<name>F7ZJV1_ROSLO</name>
<gene>
    <name evidence="12" type="primary">phnN</name>
    <name evidence="14" type="ordered locus">RLO149_c031700</name>
</gene>
<evidence type="ECO:0000256" key="10">
    <source>
        <dbReference type="ARBA" id="ARBA00048550"/>
    </source>
</evidence>
<dbReference type="SUPFAM" id="SSF47648">
    <property type="entry name" value="Nucleoside phosphorylase/phosphoribosyltransferase N-terminal domain"/>
    <property type="match status" value="1"/>
</dbReference>
<dbReference type="InterPro" id="IPR027417">
    <property type="entry name" value="P-loop_NTPase"/>
</dbReference>
<keyword evidence="15" id="KW-1185">Reference proteome</keyword>
<evidence type="ECO:0000256" key="1">
    <source>
        <dbReference type="ARBA" id="ARBA00000373"/>
    </source>
</evidence>
<accession>F7ZJV1</accession>
<dbReference type="InterPro" id="IPR000053">
    <property type="entry name" value="Thymidine/pyrmidine_PPase"/>
</dbReference>
<dbReference type="InterPro" id="IPR017872">
    <property type="entry name" value="Pyrmidine_PPase_CS"/>
</dbReference>
<dbReference type="SMART" id="SM00941">
    <property type="entry name" value="PYNP_C"/>
    <property type="match status" value="1"/>
</dbReference>
<dbReference type="eggNOG" id="COG0213">
    <property type="taxonomic scope" value="Bacteria"/>
</dbReference>
<comment type="function">
    <text evidence="2 12">Catalyzes the phosphorylation of ribose 1,5-bisphosphate to 5-phospho-D-ribosyl alpha-1-diphosphate (PRPP).</text>
</comment>
<dbReference type="GO" id="GO:0005524">
    <property type="term" value="F:ATP binding"/>
    <property type="evidence" value="ECO:0007669"/>
    <property type="project" value="UniProtKB-KW"/>
</dbReference>
<dbReference type="PROSITE" id="PS00647">
    <property type="entry name" value="THYMID_PHOSPHORYLASE"/>
    <property type="match status" value="1"/>
</dbReference>
<dbReference type="InterPro" id="IPR013466">
    <property type="entry name" value="Thymidine/AMP_Pase"/>
</dbReference>
<keyword evidence="6 11" id="KW-0328">Glycosyltransferase</keyword>
<dbReference type="SUPFAM" id="SSF52418">
    <property type="entry name" value="Nucleoside phosphorylase/phosphoribosyltransferase catalytic domain"/>
    <property type="match status" value="1"/>
</dbReference>
<dbReference type="UniPathway" id="UPA00087">
    <property type="reaction ID" value="UER00175"/>
</dbReference>
<comment type="similarity">
    <text evidence="5">In the C-terminal section; belongs to the thymidine/pyrimidine-nucleoside phosphorylase family. Type 2 subfamily.</text>
</comment>
<evidence type="ECO:0000313" key="15">
    <source>
        <dbReference type="Proteomes" id="UP000001353"/>
    </source>
</evidence>
<dbReference type="InterPro" id="IPR017459">
    <property type="entry name" value="Glycosyl_Trfase_fam3_N_dom"/>
</dbReference>
<dbReference type="InterPro" id="IPR012699">
    <property type="entry name" value="PhnN"/>
</dbReference>
<dbReference type="Pfam" id="PF02885">
    <property type="entry name" value="Glycos_trans_3N"/>
    <property type="match status" value="1"/>
</dbReference>
<dbReference type="GO" id="GO:0006213">
    <property type="term" value="P:pyrimidine nucleoside metabolic process"/>
    <property type="evidence" value="ECO:0007669"/>
    <property type="project" value="InterPro"/>
</dbReference>
<evidence type="ECO:0000256" key="4">
    <source>
        <dbReference type="ARBA" id="ARBA00005935"/>
    </source>
</evidence>
<evidence type="ECO:0000256" key="6">
    <source>
        <dbReference type="ARBA" id="ARBA00022676"/>
    </source>
</evidence>
<evidence type="ECO:0000256" key="7">
    <source>
        <dbReference type="ARBA" id="ARBA00022679"/>
    </source>
</evidence>
<dbReference type="EMBL" id="CP002623">
    <property type="protein sequence ID" value="AEI95126.1"/>
    <property type="molecule type" value="Genomic_DNA"/>
</dbReference>
<dbReference type="Gene3D" id="1.20.970.50">
    <property type="match status" value="1"/>
</dbReference>
<dbReference type="NCBIfam" id="TIGR02322">
    <property type="entry name" value="phosphon_PhnN"/>
    <property type="match status" value="1"/>
</dbReference>
<dbReference type="InterPro" id="IPR000312">
    <property type="entry name" value="Glycosyl_Trfase_fam3"/>
</dbReference>
<evidence type="ECO:0000256" key="3">
    <source>
        <dbReference type="ARBA" id="ARBA00005069"/>
    </source>
</evidence>
<dbReference type="NCBIfam" id="NF003338">
    <property type="entry name" value="PRK04350.1"/>
    <property type="match status" value="1"/>
</dbReference>
<dbReference type="Pfam" id="PF00591">
    <property type="entry name" value="Glycos_transf_3"/>
    <property type="match status" value="1"/>
</dbReference>
<dbReference type="InterPro" id="IPR035902">
    <property type="entry name" value="Nuc_phospho_transferase"/>
</dbReference>
<organism evidence="14 15">
    <name type="scientific">Roseobacter litoralis (strain ATCC 49566 / DSM 6996 / JCM 21268 / NBRC 15278 / OCh 149)</name>
    <dbReference type="NCBI Taxonomy" id="391595"/>
    <lineage>
        <taxon>Bacteria</taxon>
        <taxon>Pseudomonadati</taxon>
        <taxon>Pseudomonadota</taxon>
        <taxon>Alphaproteobacteria</taxon>
        <taxon>Rhodobacterales</taxon>
        <taxon>Roseobacteraceae</taxon>
        <taxon>Roseobacter</taxon>
    </lineage>
</organism>
<sequence length="677" mass="71829">MPGTLFLIVGPSGVGKDTLLEGARDRLANSQWFSFPQRVVTRAADAGGEDYIPITPSEFKQQLAAGAFWHHWHAHGLSYGIPMQVARDLENGVNVVLNASRNEIGAFRDKVAHVVTIGISAPPGIVEQRLYERGRESEEEVKRRLARLVEQAPLTGCALEIVNDGTIEEGIAGLVDLIAGACDLRAEIARFPVTIGSKQVCLIHKGNQIASRVLAGSSRVTLSLRGKSVSAELGETWSDEIVSQDLCALSEGAMAALDAVEGDVVSIERSPTPKSRSILQKKVRGGELSHAEMEAFIHDLVNGRFSTSEIAGFLVAASNNLTMDEVISLTQVRAAFAHRHDWGKTIVVDKHSMGGVPGNRITPIIIPILAAFGLTVPKTSSRAITSAAGTADMMEVLSRVDLSPDEMKSVVEQTNGCIAWNGNLTHSPVDDVMNAINRPLGLQSTLLDVSSIMSKKLAAGSTHVLIDMPVGPKAKTRTQGEAGALKDLFESVGQGIGLNTKVQISDGTKPIGRGVGPVLEALDVLSVLRGEAGAPTDLLDKSIGYAATILEWSGAVSQGQGAQVARDLVSSGKAVEKLFEIRNAQGRQHDPLQPGQFTEDICADSSGRLEAIDIQAISEIARLSGAPKDKAAGVVLSVQVGDEIMEKQPLLRVHSSSLRGIEEAVCAAQAQSAFKIL</sequence>
<dbReference type="Gene3D" id="3.40.50.300">
    <property type="entry name" value="P-loop containing nucleotide triphosphate hydrolases"/>
    <property type="match status" value="1"/>
</dbReference>
<dbReference type="Gene3D" id="3.90.1170.30">
    <property type="entry name" value="Pyrimidine nucleoside phosphorylase-like, C-terminal domain"/>
    <property type="match status" value="1"/>
</dbReference>
<comment type="similarity">
    <text evidence="4">In the N-terminal section; belongs to the ribose 1,5-bisphosphokinase family.</text>
</comment>
<dbReference type="GO" id="GO:0033863">
    <property type="term" value="F:ribose 1,5-bisphosphate phosphokinase activity"/>
    <property type="evidence" value="ECO:0007669"/>
    <property type="project" value="UniProtKB-UniRule"/>
</dbReference>
<dbReference type="AlphaFoldDB" id="F7ZJV1"/>
<dbReference type="SUPFAM" id="SSF54680">
    <property type="entry name" value="Pyrimidine nucleoside phosphorylase C-terminal domain"/>
    <property type="match status" value="1"/>
</dbReference>
<dbReference type="HAMAP" id="MF_00703">
    <property type="entry name" value="Thymid_phosp_2"/>
    <property type="match status" value="1"/>
</dbReference>
<dbReference type="GO" id="GO:0006206">
    <property type="term" value="P:pyrimidine nucleobase metabolic process"/>
    <property type="evidence" value="ECO:0007669"/>
    <property type="project" value="InterPro"/>
</dbReference>
<dbReference type="eggNOG" id="COG3709">
    <property type="taxonomic scope" value="Bacteria"/>
</dbReference>
<evidence type="ECO:0000256" key="9">
    <source>
        <dbReference type="ARBA" id="ARBA00022840"/>
    </source>
</evidence>
<comment type="similarity">
    <text evidence="11">Belongs to the thymidine/pyrimidine-nucleoside phosphorylase family. Type 2 subfamily.</text>
</comment>
<dbReference type="InterPro" id="IPR008144">
    <property type="entry name" value="Guanylate_kin-like_dom"/>
</dbReference>
<feature type="domain" description="Guanylate kinase-like" evidence="13">
    <location>
        <begin position="3"/>
        <end position="179"/>
    </location>
</feature>
<comment type="catalytic activity">
    <reaction evidence="10 11">
        <text>thymidine + phosphate = 2-deoxy-alpha-D-ribose 1-phosphate + thymine</text>
        <dbReference type="Rhea" id="RHEA:16037"/>
        <dbReference type="ChEBI" id="CHEBI:17748"/>
        <dbReference type="ChEBI" id="CHEBI:17821"/>
        <dbReference type="ChEBI" id="CHEBI:43474"/>
        <dbReference type="ChEBI" id="CHEBI:57259"/>
        <dbReference type="EC" id="2.4.2.4"/>
    </reaction>
</comment>
<dbReference type="STRING" id="391595.RLO149_c031700"/>
<dbReference type="Proteomes" id="UP000001353">
    <property type="component" value="Chromosome"/>
</dbReference>
<evidence type="ECO:0000256" key="8">
    <source>
        <dbReference type="ARBA" id="ARBA00022741"/>
    </source>
</evidence>
<dbReference type="EC" id="2.4.2.4" evidence="11"/>
<comment type="pathway">
    <text evidence="3 12">Metabolic intermediate biosynthesis; 5-phospho-alpha-D-ribose 1-diphosphate biosynthesis; 5-phospho-alpha-D-ribose 1-diphosphate from D-ribose 5-phosphate (route II): step 3/3.</text>
</comment>
<proteinExistence type="inferred from homology"/>
<dbReference type="HAMAP" id="MF_00836">
    <property type="entry name" value="PhnN"/>
    <property type="match status" value="1"/>
</dbReference>
<dbReference type="PANTHER" id="PTHR10515">
    <property type="entry name" value="THYMIDINE PHOSPHORYLASE"/>
    <property type="match status" value="1"/>
</dbReference>
<evidence type="ECO:0000313" key="14">
    <source>
        <dbReference type="EMBL" id="AEI95126.1"/>
    </source>
</evidence>
<evidence type="ECO:0000256" key="12">
    <source>
        <dbReference type="HAMAP-Rule" id="MF_00836"/>
    </source>
</evidence>
<dbReference type="RefSeq" id="WP_013963036.1">
    <property type="nucleotide sequence ID" value="NC_015730.1"/>
</dbReference>
<dbReference type="Pfam" id="PF00625">
    <property type="entry name" value="Guanylate_kin"/>
    <property type="match status" value="1"/>
</dbReference>
<dbReference type="SUPFAM" id="SSF52540">
    <property type="entry name" value="P-loop containing nucleoside triphosphate hydrolases"/>
    <property type="match status" value="1"/>
</dbReference>
<dbReference type="InterPro" id="IPR008145">
    <property type="entry name" value="GK/Ca_channel_bsu"/>
</dbReference>
<dbReference type="GO" id="GO:0004645">
    <property type="term" value="F:1,4-alpha-oligoglucan phosphorylase activity"/>
    <property type="evidence" value="ECO:0007669"/>
    <property type="project" value="InterPro"/>
</dbReference>
<dbReference type="InterPro" id="IPR036320">
    <property type="entry name" value="Glycosyl_Trfase_fam3_N_dom_sf"/>
</dbReference>